<dbReference type="PhylomeDB" id="A0A0G4HAB3"/>
<dbReference type="GO" id="GO:0007264">
    <property type="term" value="P:small GTPase-mediated signal transduction"/>
    <property type="evidence" value="ECO:0007669"/>
    <property type="project" value="InterPro"/>
</dbReference>
<dbReference type="GO" id="GO:0015031">
    <property type="term" value="P:protein transport"/>
    <property type="evidence" value="ECO:0007669"/>
    <property type="project" value="InterPro"/>
</dbReference>
<dbReference type="InterPro" id="IPR036188">
    <property type="entry name" value="FAD/NAD-bd_sf"/>
</dbReference>
<dbReference type="Gene3D" id="3.50.50.60">
    <property type="entry name" value="FAD/NAD(P)-binding domain"/>
    <property type="match status" value="1"/>
</dbReference>
<dbReference type="SUPFAM" id="SSF51905">
    <property type="entry name" value="FAD/NAD(P)-binding domain"/>
    <property type="match status" value="2"/>
</dbReference>
<dbReference type="PANTHER" id="PTHR11787">
    <property type="entry name" value="RAB GDP-DISSOCIATION INHIBITOR"/>
    <property type="match status" value="1"/>
</dbReference>
<dbReference type="VEuPathDB" id="CryptoDB:Cvel_25665"/>
<dbReference type="PRINTS" id="PR00892">
    <property type="entry name" value="RABGDI"/>
</dbReference>
<proteinExistence type="inferred from homology"/>
<dbReference type="Pfam" id="PF00996">
    <property type="entry name" value="GDI"/>
    <property type="match status" value="1"/>
</dbReference>
<dbReference type="InterPro" id="IPR018203">
    <property type="entry name" value="GDP_dissociation_inhibitor"/>
</dbReference>
<dbReference type="AlphaFoldDB" id="A0A0G4HAB3"/>
<dbReference type="FunFam" id="1.10.405.10:FF:000001">
    <property type="entry name" value="Rab GDP dissociation inhibitor"/>
    <property type="match status" value="1"/>
</dbReference>
<evidence type="ECO:0000256" key="1">
    <source>
        <dbReference type="ARBA" id="ARBA00005593"/>
    </source>
</evidence>
<organism evidence="3">
    <name type="scientific">Chromera velia CCMP2878</name>
    <dbReference type="NCBI Taxonomy" id="1169474"/>
    <lineage>
        <taxon>Eukaryota</taxon>
        <taxon>Sar</taxon>
        <taxon>Alveolata</taxon>
        <taxon>Colpodellida</taxon>
        <taxon>Chromeraceae</taxon>
        <taxon>Chromera</taxon>
    </lineage>
</organism>
<dbReference type="EMBL" id="CDMZ01002138">
    <property type="protein sequence ID" value="CEM40953.1"/>
    <property type="molecule type" value="Genomic_DNA"/>
</dbReference>
<dbReference type="GO" id="GO:0005093">
    <property type="term" value="F:Rab GDP-dissociation inhibitor activity"/>
    <property type="evidence" value="ECO:0007669"/>
    <property type="project" value="InterPro"/>
</dbReference>
<reference evidence="3" key="1">
    <citation type="submission" date="2014-11" db="EMBL/GenBank/DDBJ databases">
        <authorList>
            <person name="Otto D Thomas"/>
            <person name="Naeem Raeece"/>
        </authorList>
    </citation>
    <scope>NUCLEOTIDE SEQUENCE</scope>
</reference>
<dbReference type="GO" id="GO:0016192">
    <property type="term" value="P:vesicle-mediated transport"/>
    <property type="evidence" value="ECO:0007669"/>
    <property type="project" value="TreeGrafter"/>
</dbReference>
<accession>A0A0G4HAB3</accession>
<dbReference type="PRINTS" id="PR00891">
    <property type="entry name" value="RABGDIREP"/>
</dbReference>
<name>A0A0G4HAB3_9ALVE</name>
<comment type="similarity">
    <text evidence="1 2">Belongs to the Rab GDI family.</text>
</comment>
<protein>
    <recommendedName>
        <fullName evidence="2">Rab GDP dissociation inhibitor</fullName>
    </recommendedName>
</protein>
<dbReference type="InterPro" id="IPR000806">
    <property type="entry name" value="RabGDI"/>
</dbReference>
<gene>
    <name evidence="3" type="ORF">Cvel_25665</name>
</gene>
<evidence type="ECO:0000256" key="2">
    <source>
        <dbReference type="RuleBase" id="RU363124"/>
    </source>
</evidence>
<dbReference type="PANTHER" id="PTHR11787:SF8">
    <property type="entry name" value="RAB GDP DISSOCIATION INHIBITOR"/>
    <property type="match status" value="1"/>
</dbReference>
<evidence type="ECO:0000313" key="3">
    <source>
        <dbReference type="EMBL" id="CEM40953.1"/>
    </source>
</evidence>
<sequence length="464" mass="51746">MSGPPVMKFPEGEEFDVVVCGTGLKECILSGLLSVHGKKVLHVDRNNYYGGECASLNLTNLWDKFRPGQKPSPDLGANRDWNVDLVPKFIMSCGNLVKMLLHTKVTRYLEWHCVEGTYVYQYQAGGMFTSEKFIHKVPATDTEALKSPLMSILEKNRCKNFFQFAAKWDDNDKSTWKNFDPSRTTMREVYESFGLHTNTIDFIGHAVALYTNDGYLHRPMGETMEKVKLYMFSLTRYGSSPFIYPLYGLGGLPEGFSRLSAIHGGTYMLNKPIAGFEFGEDGKVCGVKATTGEVAKCKMVVCDPSYVTDLPKVRVTGRTVRVVCILTAPIPNTNNAASCQIIIPQSQLGRQSDVYVMMVSSQHQVCKQGFYIAIVSTTVESNNPLSEVEPALRLLGPIKEHFVSLSDVYEPIDDGAKDGVFVSESYDALSHFESATDDCLRMWKNITGQELDLNISTDPSELQE</sequence>
<dbReference type="GO" id="GO:0005737">
    <property type="term" value="C:cytoplasm"/>
    <property type="evidence" value="ECO:0007669"/>
    <property type="project" value="TreeGrafter"/>
</dbReference>
<dbReference type="Gene3D" id="3.30.519.10">
    <property type="entry name" value="Guanine Nucleotide Dissociation Inhibitor, domain 2"/>
    <property type="match status" value="1"/>
</dbReference>
<dbReference type="Gene3D" id="1.10.405.10">
    <property type="entry name" value="Guanine Nucleotide Dissociation Inhibitor, domain 1"/>
    <property type="match status" value="1"/>
</dbReference>